<dbReference type="InterPro" id="IPR000595">
    <property type="entry name" value="cNMP-bd_dom"/>
</dbReference>
<organism evidence="9 10">
    <name type="scientific">Aphanothece cf. minutissima CCALA 015</name>
    <dbReference type="NCBI Taxonomy" id="2107695"/>
    <lineage>
        <taxon>Bacteria</taxon>
        <taxon>Bacillati</taxon>
        <taxon>Cyanobacteriota</taxon>
        <taxon>Cyanophyceae</taxon>
        <taxon>Oscillatoriophycideae</taxon>
        <taxon>Chroococcales</taxon>
        <taxon>Aphanothecaceae</taxon>
        <taxon>Aphanothece</taxon>
    </lineage>
</organism>
<evidence type="ECO:0000259" key="8">
    <source>
        <dbReference type="PROSITE" id="PS50042"/>
    </source>
</evidence>
<reference evidence="9 10" key="2">
    <citation type="submission" date="2018-03" db="EMBL/GenBank/DDBJ databases">
        <title>The ancient ancestry and fast evolution of plastids.</title>
        <authorList>
            <person name="Moore K.R."/>
            <person name="Magnabosco C."/>
            <person name="Momper L."/>
            <person name="Gold D.A."/>
            <person name="Bosak T."/>
            <person name="Fournier G.P."/>
        </authorList>
    </citation>
    <scope>NUCLEOTIDE SEQUENCE [LARGE SCALE GENOMIC DNA]</scope>
    <source>
        <strain evidence="9 10">CCALA 015</strain>
    </source>
</reference>
<evidence type="ECO:0000256" key="4">
    <source>
        <dbReference type="ARBA" id="ARBA00022692"/>
    </source>
</evidence>
<dbReference type="InterPro" id="IPR010920">
    <property type="entry name" value="LSM_dom_sf"/>
</dbReference>
<dbReference type="Gene3D" id="2.60.120.10">
    <property type="entry name" value="Jelly Rolls"/>
    <property type="match status" value="1"/>
</dbReference>
<accession>A0ABX5FE31</accession>
<dbReference type="CDD" id="cd00038">
    <property type="entry name" value="CAP_ED"/>
    <property type="match status" value="1"/>
</dbReference>
<dbReference type="PANTHER" id="PTHR30221:SF1">
    <property type="entry name" value="SMALL-CONDUCTANCE MECHANOSENSITIVE CHANNEL"/>
    <property type="match status" value="1"/>
</dbReference>
<dbReference type="InterPro" id="IPR045275">
    <property type="entry name" value="MscS_archaea/bacteria_type"/>
</dbReference>
<keyword evidence="5 7" id="KW-1133">Transmembrane helix</keyword>
<keyword evidence="10" id="KW-1185">Reference proteome</keyword>
<comment type="subcellular location">
    <subcellularLocation>
        <location evidence="1">Cell membrane</location>
        <topology evidence="1">Multi-pass membrane protein</topology>
    </subcellularLocation>
</comment>
<dbReference type="PRINTS" id="PR00103">
    <property type="entry name" value="CAMPKINASE"/>
</dbReference>
<dbReference type="Gene3D" id="3.30.70.100">
    <property type="match status" value="1"/>
</dbReference>
<feature type="transmembrane region" description="Helical" evidence="7">
    <location>
        <begin position="12"/>
        <end position="29"/>
    </location>
</feature>
<dbReference type="Pfam" id="PF21082">
    <property type="entry name" value="MS_channel_3rd"/>
    <property type="match status" value="1"/>
</dbReference>
<sequence>MAGAELMGPIERILIGLALAAVLLALRLVSRRLHLPSPPLLLPLVAVLLWGVLGGTTQPAGVPWLGAVDELASAYALIALVSWLILECPEALGWWRPTAKILRDLLMLGLSALATVLVLQRLANLNLVGLVTTSAVLTAVIGLAAQETLKDLFAGIELQVDPPFREGDWISVGDESGTVESLHLMSTRLRRKDGSTVNLPNNTVADNPMRRFSQHEPVGNRFEIALGYEIPPARARQLLLRVMVENPLVLNDPPPEVLVLAYEDSRIRYELQAAQRGPSEGERLRLRSELLEQIWYAVERQGWELPYPVRELKRRQPQRDPAHPTGVDASLTAQLLRRSWLFAQLDPEQVDRLAGSVRCLRFGSGETIVAEGEEGEALFQVVDGEVEVFKADGSPLGRSVAVLGRDQIFGEMTVCTGEPRTATVRSRGECVLLEVERDDFMPLVEDDHGVLEALAAIVGQRRSELEKLSSPDAARRQTSILERMRQLFGLEGD</sequence>
<feature type="transmembrane region" description="Helical" evidence="7">
    <location>
        <begin position="72"/>
        <end position="89"/>
    </location>
</feature>
<dbReference type="InterPro" id="IPR018490">
    <property type="entry name" value="cNMP-bd_dom_sf"/>
</dbReference>
<dbReference type="SMART" id="SM00100">
    <property type="entry name" value="cNMP"/>
    <property type="match status" value="1"/>
</dbReference>
<keyword evidence="6 7" id="KW-0472">Membrane</keyword>
<feature type="domain" description="Cyclic nucleotide-binding" evidence="8">
    <location>
        <begin position="341"/>
        <end position="444"/>
    </location>
</feature>
<dbReference type="Pfam" id="PF00027">
    <property type="entry name" value="cNMP_binding"/>
    <property type="match status" value="1"/>
</dbReference>
<feature type="transmembrane region" description="Helical" evidence="7">
    <location>
        <begin position="101"/>
        <end position="119"/>
    </location>
</feature>
<dbReference type="InterPro" id="IPR011066">
    <property type="entry name" value="MscS_channel_C_sf"/>
</dbReference>
<evidence type="ECO:0000313" key="10">
    <source>
        <dbReference type="Proteomes" id="UP000238218"/>
    </source>
</evidence>
<dbReference type="Gene3D" id="2.30.30.60">
    <property type="match status" value="1"/>
</dbReference>
<dbReference type="Pfam" id="PF00924">
    <property type="entry name" value="MS_channel_2nd"/>
    <property type="match status" value="1"/>
</dbReference>
<comment type="caution">
    <text evidence="9">The sequence shown here is derived from an EMBL/GenBank/DDBJ whole genome shotgun (WGS) entry which is preliminary data.</text>
</comment>
<protein>
    <submittedName>
        <fullName evidence="9">Mechanosensitive ion channel protein</fullName>
    </submittedName>
</protein>
<dbReference type="InterPro" id="IPR006685">
    <property type="entry name" value="MscS_channel_2nd"/>
</dbReference>
<dbReference type="SUPFAM" id="SSF82689">
    <property type="entry name" value="Mechanosensitive channel protein MscS (YggB), C-terminal domain"/>
    <property type="match status" value="1"/>
</dbReference>
<keyword evidence="4 7" id="KW-0812">Transmembrane</keyword>
<dbReference type="InterPro" id="IPR023408">
    <property type="entry name" value="MscS_beta-dom_sf"/>
</dbReference>
<dbReference type="SUPFAM" id="SSF50182">
    <property type="entry name" value="Sm-like ribonucleoproteins"/>
    <property type="match status" value="1"/>
</dbReference>
<evidence type="ECO:0000256" key="3">
    <source>
        <dbReference type="ARBA" id="ARBA00022475"/>
    </source>
</evidence>
<evidence type="ECO:0000256" key="5">
    <source>
        <dbReference type="ARBA" id="ARBA00022989"/>
    </source>
</evidence>
<dbReference type="PROSITE" id="PS50042">
    <property type="entry name" value="CNMP_BINDING_3"/>
    <property type="match status" value="1"/>
</dbReference>
<feature type="transmembrane region" description="Helical" evidence="7">
    <location>
        <begin position="125"/>
        <end position="145"/>
    </location>
</feature>
<dbReference type="EMBL" id="PVWP01000001">
    <property type="protein sequence ID" value="PSB39527.1"/>
    <property type="molecule type" value="Genomic_DNA"/>
</dbReference>
<feature type="transmembrane region" description="Helical" evidence="7">
    <location>
        <begin position="41"/>
        <end position="60"/>
    </location>
</feature>
<dbReference type="Gene3D" id="1.10.287.1260">
    <property type="match status" value="1"/>
</dbReference>
<gene>
    <name evidence="9" type="ORF">C7B81_02485</name>
</gene>
<evidence type="ECO:0000313" key="9">
    <source>
        <dbReference type="EMBL" id="PSB39527.1"/>
    </source>
</evidence>
<dbReference type="InterPro" id="IPR014710">
    <property type="entry name" value="RmlC-like_jellyroll"/>
</dbReference>
<proteinExistence type="inferred from homology"/>
<evidence type="ECO:0000256" key="7">
    <source>
        <dbReference type="SAM" id="Phobius"/>
    </source>
</evidence>
<name>A0ABX5FE31_9CHRO</name>
<dbReference type="PANTHER" id="PTHR30221">
    <property type="entry name" value="SMALL-CONDUCTANCE MECHANOSENSITIVE CHANNEL"/>
    <property type="match status" value="1"/>
</dbReference>
<reference evidence="9 10" key="1">
    <citation type="submission" date="2018-02" db="EMBL/GenBank/DDBJ databases">
        <authorList>
            <person name="Moore K."/>
            <person name="Momper L."/>
        </authorList>
    </citation>
    <scope>NUCLEOTIDE SEQUENCE [LARGE SCALE GENOMIC DNA]</scope>
    <source>
        <strain evidence="9 10">CCALA 015</strain>
    </source>
</reference>
<evidence type="ECO:0000256" key="6">
    <source>
        <dbReference type="ARBA" id="ARBA00023136"/>
    </source>
</evidence>
<dbReference type="Proteomes" id="UP000238218">
    <property type="component" value="Unassembled WGS sequence"/>
</dbReference>
<evidence type="ECO:0000256" key="2">
    <source>
        <dbReference type="ARBA" id="ARBA00008017"/>
    </source>
</evidence>
<dbReference type="SUPFAM" id="SSF51206">
    <property type="entry name" value="cAMP-binding domain-like"/>
    <property type="match status" value="1"/>
</dbReference>
<evidence type="ECO:0000256" key="1">
    <source>
        <dbReference type="ARBA" id="ARBA00004651"/>
    </source>
</evidence>
<dbReference type="InterPro" id="IPR049278">
    <property type="entry name" value="MS_channel_C"/>
</dbReference>
<comment type="similarity">
    <text evidence="2">Belongs to the MscS (TC 1.A.23) family.</text>
</comment>
<keyword evidence="3" id="KW-1003">Cell membrane</keyword>